<keyword evidence="2" id="KW-1185">Reference proteome</keyword>
<name>A0ACB7CGY0_9ASCO</name>
<evidence type="ECO:0000313" key="2">
    <source>
        <dbReference type="Proteomes" id="UP000768646"/>
    </source>
</evidence>
<protein>
    <submittedName>
        <fullName evidence="1">Uncharacterized protein</fullName>
    </submittedName>
</protein>
<comment type="caution">
    <text evidence="1">The sequence shown here is derived from an EMBL/GenBank/DDBJ whole genome shotgun (WGS) entry which is preliminary data.</text>
</comment>
<reference evidence="1 2" key="1">
    <citation type="journal article" date="2021" name="Commun. Biol.">
        <title>Genomic insights into the host specific adaptation of the Pneumocystis genus.</title>
        <authorList>
            <person name="Cisse O.H."/>
            <person name="Ma L."/>
            <person name="Dekker J.P."/>
            <person name="Khil P.P."/>
            <person name="Youn J.-H."/>
            <person name="Brenchley J.M."/>
            <person name="Blair R."/>
            <person name="Pahar B."/>
            <person name="Chabe M."/>
            <person name="Van Rompay K.K.A."/>
            <person name="Keesler R."/>
            <person name="Sukura A."/>
            <person name="Hirsch V."/>
            <person name="Kutty G."/>
            <person name="Liu Y."/>
            <person name="Peng L."/>
            <person name="Chen J."/>
            <person name="Song J."/>
            <person name="Weissenbacher-Lang C."/>
            <person name="Xu J."/>
            <person name="Upham N.S."/>
            <person name="Stajich J.E."/>
            <person name="Cuomo C.A."/>
            <person name="Cushion M.T."/>
            <person name="Kovacs J.A."/>
        </authorList>
    </citation>
    <scope>NUCLEOTIDE SEQUENCE [LARGE SCALE GENOMIC DNA]</scope>
    <source>
        <strain evidence="1 2">RABM</strain>
    </source>
</reference>
<evidence type="ECO:0000313" key="1">
    <source>
        <dbReference type="EMBL" id="KAG4305952.1"/>
    </source>
</evidence>
<proteinExistence type="predicted"/>
<dbReference type="EMBL" id="JABTEG010000002">
    <property type="protein sequence ID" value="KAG4305952.1"/>
    <property type="molecule type" value="Genomic_DNA"/>
</dbReference>
<dbReference type="Proteomes" id="UP000768646">
    <property type="component" value="Unassembled WGS sequence"/>
</dbReference>
<sequence>MKNQTLLFLLIKSFQLKYPKFKNIEFGIFSNDIILQSISILLDIFKLKIKFRNIFNILTKEYINNLWISEIFGKENRKYALKLIKIIQSTKNKEALIIVDLTKCMNSIDIKKELYKKPNMIELWSKCHIFIIQIHIKYYDEKLNYKRLIYVKLYANNFETLQFYIESFLKKNIKLSFNIILVYSISYNKLLMSKNTYLDLLPDLILLDSNNIHFQTSNNFFRTIANISNEKVNMKFNNAQVLFVSASKYNNSDSVVYMEDLNYKSQIKRNVHREKIQFQESNILDNLNNQNKKDFDIFQNNRVNISFPNKIIENVTNYKVFFLLNRDKKLLKYSNFSNTRFFNNEKHTNIKKSISFLKKGTTSTCFLIIFREIFVNFKNEFFENLNILNLNKCSKKSYKKAKNRLKKHEKSYSFFKDNHKSKIAVYDFKNNSFFSSGLSNLCFSVYDENIHGLLLSRKKSNIMTLSSKNSFTKNSLLTDMIFFTKNMFQTFKLSKDIYYETYEIKYSNDGYKLDQLLKKLLNSRLSNSQDSFCQNQTIFNRKAFYNTENKSHFEEISSLSNNNSDFIDEIENEQKMFWAIKPKKIVNRTCSERLNSNIDYFLDHNLGQKVSLNNTKVTNSINTSTGNIFSNEFFKSLFSISGNIENDHNSTLKHSISAKNIFEVPFSSNEWKLFPLIHIIYENLNFFFQNHDLNNPVIGQLFGLVNFSDIDYVLDVFLIFLGIISPIYYTNIRKCIKSIKTAAKKTVEVQKEYKNIFENNEQFILKSTELWEAKFQEMKLNKNNLSLVEINNMEKTPIFKWIKGKLIGKGRYGKVYLAMNVITGETLAVKQVKIYNNLNDADYEYQKILINALNIEIETMKDLDHPNIVQYLGYEKTKTTISIFLEYVSGGSIGRCLRKYGKIDQQTIQLFTRQILEGLTYLHSQGILHRDLKTDNILLDINGICKISDFGISKKSDDIYNDNVNMSMQGTIFWMAPEVIQNRKQGYSAKIDIWSLGCLVLEMFAGRRPWSDDEAIGAMFKLGNKSQPPPIPEDILTSINDDALDFLKSCFIINPDIRPTAQALLKHPFIEKSDPMFKFSDSMLSRLIRTEIILRMSIKKKKKNKHHQSEKLDEESTFQNQFSFGTLSIEEEKYFKGVQETLMTHHFSQEDYRLFVDNIFLEIDTKELKLAINPLYSKTLETLLQIASPFQLKKCFRALVGNFKKLICDRFGSHVCETLLAKSAYIASTEDVYSYPKDNKDIFITMENLILFMCNEILELLLTHINHKHASYVFRQLLLVLHGIVFQTDIVFERSIKHKRKMRSLNEIISTKQLHMPNSFFERKKVILDNINSQYGVTDVRNLAFNQYGSQVISVLLLIERDLIKNDKSRKQILLEKLVFGDFQENSFDMNSIKKTESDSFIETLLRDQVGSHIFESIVEFSSKELLEKLYNIYFKNKIFRISKHPIGNYVLQKFIEKNKNYQILNEIFEEIIIHFEELIDIGHTGILISLINSCSQDPLNSNRFIKVLKKCFTNSETETINNIFPLILNLDPRNKNNSLESYKKILNDDNNIIDHIKIQGAYLIKSFFRLPYEIYYFLIESLIFQDKKIILYYATNKIGSSVLETVLRLPALTLSDKRKLLNNFFESYSVLSCDPSGSHIVDACLYTSIGLNNYRERIADELLKSSEIIRDDYYGKKIWKNWQMNIYKNNFIEWKKSLNSFVQKELLKSQENDRVINTDILNLDLQSTNNRKNSLVFDDKKRKLKDNSINNLEEEIDMLFRKKNKK</sequence>
<organism evidence="1 2">
    <name type="scientific">Pneumocystis oryctolagi</name>
    <dbReference type="NCBI Taxonomy" id="42067"/>
    <lineage>
        <taxon>Eukaryota</taxon>
        <taxon>Fungi</taxon>
        <taxon>Dikarya</taxon>
        <taxon>Ascomycota</taxon>
        <taxon>Taphrinomycotina</taxon>
        <taxon>Pneumocystomycetes</taxon>
        <taxon>Pneumocystaceae</taxon>
        <taxon>Pneumocystis</taxon>
    </lineage>
</organism>
<gene>
    <name evidence="1" type="ORF">PORY_000862</name>
</gene>
<accession>A0ACB7CGY0</accession>